<dbReference type="EMBL" id="JAPNOA010000028">
    <property type="protein sequence ID" value="MCY0965615.1"/>
    <property type="molecule type" value="Genomic_DNA"/>
</dbReference>
<feature type="repeat" description="TPR" evidence="1">
    <location>
        <begin position="424"/>
        <end position="457"/>
    </location>
</feature>
<protein>
    <submittedName>
        <fullName evidence="3">Tetratricopeptide repeat protein</fullName>
    </submittedName>
</protein>
<organism evidence="3 4">
    <name type="scientific">Parathalassolituus penaei</name>
    <dbReference type="NCBI Taxonomy" id="2997323"/>
    <lineage>
        <taxon>Bacteria</taxon>
        <taxon>Pseudomonadati</taxon>
        <taxon>Pseudomonadota</taxon>
        <taxon>Gammaproteobacteria</taxon>
        <taxon>Oceanospirillales</taxon>
        <taxon>Oceanospirillaceae</taxon>
        <taxon>Parathalassolituus</taxon>
    </lineage>
</organism>
<dbReference type="Gene3D" id="1.25.40.10">
    <property type="entry name" value="Tetratricopeptide repeat domain"/>
    <property type="match status" value="4"/>
</dbReference>
<dbReference type="InterPro" id="IPR019734">
    <property type="entry name" value="TPR_rpt"/>
</dbReference>
<feature type="signal peptide" evidence="2">
    <location>
        <begin position="1"/>
        <end position="19"/>
    </location>
</feature>
<feature type="chain" id="PRO_5040894263" evidence="2">
    <location>
        <begin position="20"/>
        <end position="937"/>
    </location>
</feature>
<evidence type="ECO:0000256" key="2">
    <source>
        <dbReference type="SAM" id="SignalP"/>
    </source>
</evidence>
<keyword evidence="1" id="KW-0802">TPR repeat</keyword>
<dbReference type="PROSITE" id="PS51257">
    <property type="entry name" value="PROKAR_LIPOPROTEIN"/>
    <property type="match status" value="1"/>
</dbReference>
<dbReference type="SUPFAM" id="SSF48452">
    <property type="entry name" value="TPR-like"/>
    <property type="match status" value="4"/>
</dbReference>
<proteinExistence type="predicted"/>
<reference evidence="3" key="1">
    <citation type="submission" date="2022-11" db="EMBL/GenBank/DDBJ databases">
        <title>Parathalassolutuus dongxingensis gen. nov., sp. nov., a novel member of family Oceanospirillaceae isolated from a coastal shrimp pond in Guangxi, China.</title>
        <authorList>
            <person name="Chen H."/>
        </authorList>
    </citation>
    <scope>NUCLEOTIDE SEQUENCE</scope>
    <source>
        <strain evidence="3">G-43</strain>
    </source>
</reference>
<dbReference type="Pfam" id="PF14559">
    <property type="entry name" value="TPR_19"/>
    <property type="match status" value="1"/>
</dbReference>
<dbReference type="AlphaFoldDB" id="A0A9X3ISU7"/>
<evidence type="ECO:0000256" key="1">
    <source>
        <dbReference type="PROSITE-ProRule" id="PRU00339"/>
    </source>
</evidence>
<keyword evidence="2" id="KW-0732">Signal</keyword>
<dbReference type="PANTHER" id="PTHR37423:SF2">
    <property type="entry name" value="MEMBRANE-BOUND LYTIC MUREIN TRANSGLYCOSYLASE C"/>
    <property type="match status" value="1"/>
</dbReference>
<accession>A0A9X3ISU7</accession>
<dbReference type="SMART" id="SM00028">
    <property type="entry name" value="TPR"/>
    <property type="match status" value="7"/>
</dbReference>
<sequence>MINNRRSLAWIAVSSCLLASVGCSNVQNRDQGNIADLGYHALKSPSREPLVVTSEDVIKRYQAYLEVVQGQEVEALASRRVAAMRMQKQEAAWMGETNEDVNMDPVQLEASIADYERVLKEFPNQAGNDEVLYQLAKAYTMAGRTDDVVRTVQQLVKEYPLSPYYTDSEFRLGQLLYRQDRYTDAQASFARLQSKGRSGNKYYVNAGYMIGWSLFKQNRYDDSLDAFAKVMDEDFNSQSQIDRAQGVEREILSDTVHAMAVIFTYIGESEEVGKFFDKHGERNYEYLIYAQLADLYYEQKYYQVGATTLTAFTQRHPDSDRAPGYYQQIVSRFDAAGYPLLKRQYAGEYIERFGMNSEYWKNHDEKVRETIKGPLAAYLLDLAKFNHGFAQQSKDKAERARYFADASRWYDEYIRSFPDAADAAEANFLLAEIYYQLGNYKRARDQYMVVVNNYPDSPQAAEAAYAIILAYNRYQPNDGEEAEWRQQAAQYSMSFVRNYPNHPERGQVLVATAEQFLTDHNYQQALEVSRLAWEMRDGLSDEHRYGAALVRGHSAFELGLYPESEQALSDALTYQKIDNKTRQELRDKVAAAIYKQGEEAKASGNYEQAVANWKRIGDVAPGSKNTAIAEYDAATLLLEAGDYAGAENALREFQNKYPRDKLSADIPAKLVYLYEKQGKWKQAANALEEVSREGSRPEEKRIATFQAAEYYEKAGDNKNALLMYKRYANNYQQPFDPLIEAANKLQELYGKDNNAENRRYWLDQIIRLNRNAGPNQTQRSRYLAAGALYESAEDERKIYESIRLTLPLNKSVPVKNKALQDAQAKYTEAVESGVQEYTTASTYQIAQLYTELAQSLLKSERPKGMDDLELEEYQFLLEDQAYPFEEAAVNIHMKNINRTYEGIYDEWVKKSFEVMADLVPTQYRKEEKAVNYVSEIR</sequence>
<gene>
    <name evidence="3" type="ORF">OUO13_10485</name>
</gene>
<keyword evidence="4" id="KW-1185">Reference proteome</keyword>
<dbReference type="PROSITE" id="PS50005">
    <property type="entry name" value="TPR"/>
    <property type="match status" value="1"/>
</dbReference>
<dbReference type="PANTHER" id="PTHR37423">
    <property type="entry name" value="SOLUBLE LYTIC MUREIN TRANSGLYCOSYLASE-RELATED"/>
    <property type="match status" value="1"/>
</dbReference>
<dbReference type="Proteomes" id="UP001150830">
    <property type="component" value="Unassembled WGS sequence"/>
</dbReference>
<evidence type="ECO:0000313" key="4">
    <source>
        <dbReference type="Proteomes" id="UP001150830"/>
    </source>
</evidence>
<evidence type="ECO:0000313" key="3">
    <source>
        <dbReference type="EMBL" id="MCY0965615.1"/>
    </source>
</evidence>
<dbReference type="InterPro" id="IPR011990">
    <property type="entry name" value="TPR-like_helical_dom_sf"/>
</dbReference>
<dbReference type="Pfam" id="PF13174">
    <property type="entry name" value="TPR_6"/>
    <property type="match status" value="2"/>
</dbReference>
<dbReference type="Pfam" id="PF13432">
    <property type="entry name" value="TPR_16"/>
    <property type="match status" value="2"/>
</dbReference>
<dbReference type="RefSeq" id="WP_283173829.1">
    <property type="nucleotide sequence ID" value="NZ_JAPNOA010000028.1"/>
</dbReference>
<comment type="caution">
    <text evidence="3">The sequence shown here is derived from an EMBL/GenBank/DDBJ whole genome shotgun (WGS) entry which is preliminary data.</text>
</comment>
<name>A0A9X3ISU7_9GAMM</name>